<accession>A0A202B281</accession>
<keyword evidence="2" id="KW-1185">Reference proteome</keyword>
<evidence type="ECO:0000313" key="1">
    <source>
        <dbReference type="EMBL" id="OVE45546.1"/>
    </source>
</evidence>
<protein>
    <submittedName>
        <fullName evidence="1">Uncharacterized protein</fullName>
    </submittedName>
</protein>
<evidence type="ECO:0000313" key="2">
    <source>
        <dbReference type="Proteomes" id="UP000196342"/>
    </source>
</evidence>
<dbReference type="Proteomes" id="UP000196342">
    <property type="component" value="Unassembled WGS sequence"/>
</dbReference>
<reference evidence="1 2" key="1">
    <citation type="submission" date="2017-05" db="EMBL/GenBank/DDBJ databases">
        <title>Chromobacterium violaceum GHPS1 isolated from Hydrocarbon polluted soil in French Guiana display an awesome secondary metabolite arsenal and a battery of drug and heavy-metal-resistance and detoxification of xenobiotics proteins.</title>
        <authorList>
            <person name="Belbahri L."/>
        </authorList>
    </citation>
    <scope>NUCLEOTIDE SEQUENCE [LARGE SCALE GENOMIC DNA]</scope>
    <source>
        <strain evidence="1 2">GHPS1</strain>
    </source>
</reference>
<organism evidence="1 2">
    <name type="scientific">Chromobacterium violaceum</name>
    <dbReference type="NCBI Taxonomy" id="536"/>
    <lineage>
        <taxon>Bacteria</taxon>
        <taxon>Pseudomonadati</taxon>
        <taxon>Pseudomonadota</taxon>
        <taxon>Betaproteobacteria</taxon>
        <taxon>Neisseriales</taxon>
        <taxon>Chromobacteriaceae</taxon>
        <taxon>Chromobacterium</taxon>
    </lineage>
</organism>
<gene>
    <name evidence="1" type="ORF">CBW21_22710</name>
</gene>
<comment type="caution">
    <text evidence="1">The sequence shown here is derived from an EMBL/GenBank/DDBJ whole genome shotgun (WGS) entry which is preliminary data.</text>
</comment>
<name>A0A202B281_CHRVL</name>
<dbReference type="EMBL" id="NHOO01000044">
    <property type="protein sequence ID" value="OVE45546.1"/>
    <property type="molecule type" value="Genomic_DNA"/>
</dbReference>
<sequence length="93" mass="10320">MCLSVRGAINDLQRRRCRKPTEYRDDNGRALYREEAIDALMDELAKGREVIPMHKGCGNPCKNSCQCKGFDYKAGGGCPGHPIEEKEAAHANP</sequence>
<dbReference type="AlphaFoldDB" id="A0A202B281"/>
<proteinExistence type="predicted"/>